<dbReference type="Proteomes" id="UP000198285">
    <property type="component" value="Chromosome"/>
</dbReference>
<dbReference type="Gene3D" id="3.40.30.10">
    <property type="entry name" value="Glutaredoxin"/>
    <property type="match status" value="1"/>
</dbReference>
<evidence type="ECO:0000313" key="7">
    <source>
        <dbReference type="EMBL" id="ASL40866.1"/>
    </source>
</evidence>
<dbReference type="Pfam" id="PF02630">
    <property type="entry name" value="SCO1-SenC"/>
    <property type="match status" value="1"/>
</dbReference>
<keyword evidence="3" id="KW-0479">Metal-binding</keyword>
<evidence type="ECO:0000313" key="8">
    <source>
        <dbReference type="Proteomes" id="UP000198285"/>
    </source>
</evidence>
<evidence type="ECO:0000256" key="3">
    <source>
        <dbReference type="PIRSR" id="PIRSR603782-1"/>
    </source>
</evidence>
<name>A0ABC8CCY8_9PROT</name>
<feature type="binding site" evidence="3">
    <location>
        <position position="95"/>
    </location>
    <ligand>
        <name>Cu cation</name>
        <dbReference type="ChEBI" id="CHEBI:23378"/>
    </ligand>
</feature>
<dbReference type="InterPro" id="IPR036249">
    <property type="entry name" value="Thioredoxin-like_sf"/>
</dbReference>
<protein>
    <submittedName>
        <fullName evidence="7">Electron transporter SenC</fullName>
    </submittedName>
</protein>
<evidence type="ECO:0000256" key="6">
    <source>
        <dbReference type="SAM" id="Phobius"/>
    </source>
</evidence>
<comment type="similarity">
    <text evidence="1">Belongs to the SCO1/2 family.</text>
</comment>
<feature type="transmembrane region" description="Helical" evidence="6">
    <location>
        <begin position="29"/>
        <end position="50"/>
    </location>
</feature>
<feature type="disulfide bond" description="Redox-active" evidence="4">
    <location>
        <begin position="91"/>
        <end position="95"/>
    </location>
</feature>
<organism evidence="7 8">
    <name type="scientific">Acetobacter oryzifermentans</name>
    <dbReference type="NCBI Taxonomy" id="1633874"/>
    <lineage>
        <taxon>Bacteria</taxon>
        <taxon>Pseudomonadati</taxon>
        <taxon>Pseudomonadota</taxon>
        <taxon>Alphaproteobacteria</taxon>
        <taxon>Acetobacterales</taxon>
        <taxon>Acetobacteraceae</taxon>
        <taxon>Acetobacter</taxon>
    </lineage>
</organism>
<dbReference type="FunFam" id="3.40.30.10:FF:000013">
    <property type="entry name" value="Blast:Protein SCO1 homolog, mitochondrial"/>
    <property type="match status" value="1"/>
</dbReference>
<dbReference type="PANTHER" id="PTHR12151:SF25">
    <property type="entry name" value="LINALOOL DEHYDRATASE_ISOMERASE DOMAIN-CONTAINING PROTEIN"/>
    <property type="match status" value="1"/>
</dbReference>
<gene>
    <name evidence="7" type="ORF">CBI36_10835</name>
</gene>
<feature type="region of interest" description="Disordered" evidence="5">
    <location>
        <begin position="1"/>
        <end position="24"/>
    </location>
</feature>
<sequence length="221" mass="24206">MVMTQKSPRKTISDRRKPPSPRQQNWKTILPVMGIIFALLIAATGLRAVLTSHSHTQIGGPYALTDENGHVVSQTDFQGRYTLIYFGYTHCVDVCPLTLATVSAALEELGPLGQNITPVFISVDPARDTPAVVKEYIQRFSPRIVGLTGTEAQLQPIMAAFHVSARYRTSNGAGYLMDHSSLLYLMDGQNHLAGMIPVDSSAHHIALELKQLLPPPKNHPS</sequence>
<feature type="binding site" evidence="3">
    <location>
        <position position="179"/>
    </location>
    <ligand>
        <name>Cu cation</name>
        <dbReference type="ChEBI" id="CHEBI:23378"/>
    </ligand>
</feature>
<accession>A0ABC8CCY8</accession>
<keyword evidence="6" id="KW-0472">Membrane</keyword>
<dbReference type="CDD" id="cd02968">
    <property type="entry name" value="SCO"/>
    <property type="match status" value="1"/>
</dbReference>
<keyword evidence="6" id="KW-0812">Transmembrane</keyword>
<evidence type="ECO:0000256" key="2">
    <source>
        <dbReference type="ARBA" id="ARBA00023008"/>
    </source>
</evidence>
<evidence type="ECO:0000256" key="5">
    <source>
        <dbReference type="SAM" id="MobiDB-lite"/>
    </source>
</evidence>
<dbReference type="PANTHER" id="PTHR12151">
    <property type="entry name" value="ELECTRON TRANSPORT PROTIN SCO1/SENC FAMILY MEMBER"/>
    <property type="match status" value="1"/>
</dbReference>
<feature type="binding site" evidence="3">
    <location>
        <position position="91"/>
    </location>
    <ligand>
        <name>Cu cation</name>
        <dbReference type="ChEBI" id="CHEBI:23378"/>
    </ligand>
</feature>
<reference evidence="7 8" key="1">
    <citation type="submission" date="2017-05" db="EMBL/GenBank/DDBJ databases">
        <title>The gut commensal microbiome of Drosophila is modified by the endosymbiont Wolbachia.</title>
        <authorList>
            <person name="Simhadri R.K."/>
            <person name="Guo R."/>
            <person name="Fast E.M."/>
            <person name="Schultz M.J."/>
            <person name="Vaisman N."/>
            <person name="Slatko B."/>
            <person name="Frydman H.M."/>
        </authorList>
    </citation>
    <scope>NUCLEOTIDE SEQUENCE [LARGE SCALE GENOMIC DNA]</scope>
    <source>
        <strain evidence="8">dm</strain>
    </source>
</reference>
<keyword evidence="6" id="KW-1133">Transmembrane helix</keyword>
<dbReference type="AlphaFoldDB" id="A0ABC8CCY8"/>
<evidence type="ECO:0000256" key="1">
    <source>
        <dbReference type="ARBA" id="ARBA00010996"/>
    </source>
</evidence>
<keyword evidence="2 3" id="KW-0186">Copper</keyword>
<dbReference type="InterPro" id="IPR003782">
    <property type="entry name" value="SCO1/SenC"/>
</dbReference>
<dbReference type="SUPFAM" id="SSF52833">
    <property type="entry name" value="Thioredoxin-like"/>
    <property type="match status" value="1"/>
</dbReference>
<evidence type="ECO:0000256" key="4">
    <source>
        <dbReference type="PIRSR" id="PIRSR603782-2"/>
    </source>
</evidence>
<dbReference type="EMBL" id="CP022374">
    <property type="protein sequence ID" value="ASL40866.1"/>
    <property type="molecule type" value="Genomic_DNA"/>
</dbReference>
<proteinExistence type="inferred from homology"/>
<keyword evidence="4" id="KW-1015">Disulfide bond</keyword>